<dbReference type="PANTHER" id="PTHR48106:SF13">
    <property type="entry name" value="QUINONE OXIDOREDUCTASE-RELATED"/>
    <property type="match status" value="1"/>
</dbReference>
<keyword evidence="2 4" id="KW-0560">Oxidoreductase</keyword>
<dbReference type="Pfam" id="PF08240">
    <property type="entry name" value="ADH_N"/>
    <property type="match status" value="1"/>
</dbReference>
<gene>
    <name evidence="4" type="ORF">FHW16_004346</name>
</gene>
<keyword evidence="5" id="KW-1185">Reference proteome</keyword>
<dbReference type="Pfam" id="PF00107">
    <property type="entry name" value="ADH_zinc_N"/>
    <property type="match status" value="1"/>
</dbReference>
<dbReference type="SUPFAM" id="SSF50129">
    <property type="entry name" value="GroES-like"/>
    <property type="match status" value="1"/>
</dbReference>
<evidence type="ECO:0000313" key="5">
    <source>
        <dbReference type="Proteomes" id="UP000549052"/>
    </source>
</evidence>
<proteinExistence type="predicted"/>
<dbReference type="GO" id="GO:0035925">
    <property type="term" value="F:mRNA 3'-UTR AU-rich region binding"/>
    <property type="evidence" value="ECO:0007669"/>
    <property type="project" value="TreeGrafter"/>
</dbReference>
<evidence type="ECO:0000259" key="3">
    <source>
        <dbReference type="SMART" id="SM00829"/>
    </source>
</evidence>
<dbReference type="GO" id="GO:0003960">
    <property type="term" value="F:quinone reductase (NADPH) activity"/>
    <property type="evidence" value="ECO:0007669"/>
    <property type="project" value="UniProtKB-EC"/>
</dbReference>
<dbReference type="InterPro" id="IPR011032">
    <property type="entry name" value="GroES-like_sf"/>
</dbReference>
<evidence type="ECO:0000256" key="2">
    <source>
        <dbReference type="ARBA" id="ARBA00023002"/>
    </source>
</evidence>
<feature type="domain" description="Enoyl reductase (ER)" evidence="3">
    <location>
        <begin position="11"/>
        <end position="319"/>
    </location>
</feature>
<keyword evidence="1" id="KW-0521">NADP</keyword>
<name>A0A839EJP3_9HYPH</name>
<dbReference type="InterPro" id="IPR020843">
    <property type="entry name" value="ER"/>
</dbReference>
<dbReference type="Gene3D" id="3.40.50.720">
    <property type="entry name" value="NAD(P)-binding Rossmann-like Domain"/>
    <property type="match status" value="1"/>
</dbReference>
<dbReference type="InterPro" id="IPR036291">
    <property type="entry name" value="NAD(P)-bd_dom_sf"/>
</dbReference>
<dbReference type="GO" id="GO:0005829">
    <property type="term" value="C:cytosol"/>
    <property type="evidence" value="ECO:0007669"/>
    <property type="project" value="TreeGrafter"/>
</dbReference>
<comment type="caution">
    <text evidence="4">The sequence shown here is derived from an EMBL/GenBank/DDBJ whole genome shotgun (WGS) entry which is preliminary data.</text>
</comment>
<dbReference type="EC" id="1.6.5.5" evidence="4"/>
<dbReference type="InterPro" id="IPR047618">
    <property type="entry name" value="QOR-like"/>
</dbReference>
<accession>A0A839EJP3</accession>
<dbReference type="Gene3D" id="3.90.180.10">
    <property type="entry name" value="Medium-chain alcohol dehydrogenases, catalytic domain"/>
    <property type="match status" value="1"/>
</dbReference>
<dbReference type="InterPro" id="IPR013149">
    <property type="entry name" value="ADH-like_C"/>
</dbReference>
<dbReference type="PANTHER" id="PTHR48106">
    <property type="entry name" value="QUINONE OXIDOREDUCTASE PIG3-RELATED"/>
    <property type="match status" value="1"/>
</dbReference>
<evidence type="ECO:0000313" key="4">
    <source>
        <dbReference type="EMBL" id="MBA8880623.1"/>
    </source>
</evidence>
<dbReference type="SMART" id="SM00829">
    <property type="entry name" value="PKS_ER"/>
    <property type="match status" value="1"/>
</dbReference>
<dbReference type="AlphaFoldDB" id="A0A839EJP3"/>
<reference evidence="4 5" key="1">
    <citation type="submission" date="2020-07" db="EMBL/GenBank/DDBJ databases">
        <title>Genomic Encyclopedia of Type Strains, Phase IV (KMG-V): Genome sequencing to study the core and pangenomes of soil and plant-associated prokaryotes.</title>
        <authorList>
            <person name="Whitman W."/>
        </authorList>
    </citation>
    <scope>NUCLEOTIDE SEQUENCE [LARGE SCALE GENOMIC DNA]</scope>
    <source>
        <strain evidence="4 5">AN3</strain>
    </source>
</reference>
<organism evidence="4 5">
    <name type="scientific">Phyllobacterium myrsinacearum</name>
    <dbReference type="NCBI Taxonomy" id="28101"/>
    <lineage>
        <taxon>Bacteria</taxon>
        <taxon>Pseudomonadati</taxon>
        <taxon>Pseudomonadota</taxon>
        <taxon>Alphaproteobacteria</taxon>
        <taxon>Hyphomicrobiales</taxon>
        <taxon>Phyllobacteriaceae</taxon>
        <taxon>Phyllobacterium</taxon>
    </lineage>
</organism>
<protein>
    <submittedName>
        <fullName evidence="4">NADPH2:quinone reductase</fullName>
        <ecNumber evidence="4">1.6.5.5</ecNumber>
    </submittedName>
</protein>
<sequence>MSLIVEMTGHGGPEVLQPRDVSVAEPGPDEVRIRQTAIGVNFVDIYYRNGLYLPPTLPAVLGFEGAGKVEAVGTNVPHLQPGDRVGYAGMPLGGYAEVRLIPQSRLIKLPDTVSDRVAASTLLRGLTAYMLLHEVRAIKRDEWILMHAAAGGVGQLLIRWAKRLGARVIGTVGSESKIAQAKATGADEVLLYKSPGWIDRARDIADGKGVHLAIDGIGGSLFMETLKTLRPFGTLGSIGQPAGPVPPIRIEDLGNIAVMRPSVIASVNNPDFYERGSKALLAVLQDGLESPIGAEYQLHDAARAQADLEAGKTTGSVILTT</sequence>
<dbReference type="Proteomes" id="UP000549052">
    <property type="component" value="Unassembled WGS sequence"/>
</dbReference>
<dbReference type="InterPro" id="IPR013154">
    <property type="entry name" value="ADH-like_N"/>
</dbReference>
<evidence type="ECO:0000256" key="1">
    <source>
        <dbReference type="ARBA" id="ARBA00022857"/>
    </source>
</evidence>
<dbReference type="EMBL" id="JACGXN010000008">
    <property type="protein sequence ID" value="MBA8880623.1"/>
    <property type="molecule type" value="Genomic_DNA"/>
</dbReference>
<dbReference type="RefSeq" id="WP_182551253.1">
    <property type="nucleotide sequence ID" value="NZ_JACGXN010000008.1"/>
</dbReference>
<dbReference type="CDD" id="cd05286">
    <property type="entry name" value="QOR2"/>
    <property type="match status" value="1"/>
</dbReference>
<dbReference type="GO" id="GO:0070402">
    <property type="term" value="F:NADPH binding"/>
    <property type="evidence" value="ECO:0007669"/>
    <property type="project" value="TreeGrafter"/>
</dbReference>
<dbReference type="SUPFAM" id="SSF51735">
    <property type="entry name" value="NAD(P)-binding Rossmann-fold domains"/>
    <property type="match status" value="1"/>
</dbReference>